<dbReference type="InterPro" id="IPR020845">
    <property type="entry name" value="AMP-binding_CS"/>
</dbReference>
<protein>
    <submittedName>
        <fullName evidence="5">Amino acid adenylation domain-containing protein</fullName>
    </submittedName>
</protein>
<dbReference type="Gene3D" id="3.30.559.30">
    <property type="entry name" value="Nonribosomal peptide synthetase, condensation domain"/>
    <property type="match status" value="1"/>
</dbReference>
<dbReference type="AlphaFoldDB" id="A0A4R2JL04"/>
<dbReference type="GO" id="GO:0003824">
    <property type="term" value="F:catalytic activity"/>
    <property type="evidence" value="ECO:0007669"/>
    <property type="project" value="InterPro"/>
</dbReference>
<evidence type="ECO:0000259" key="4">
    <source>
        <dbReference type="PROSITE" id="PS50075"/>
    </source>
</evidence>
<dbReference type="Pfam" id="PF00550">
    <property type="entry name" value="PP-binding"/>
    <property type="match status" value="1"/>
</dbReference>
<dbReference type="Gene3D" id="3.30.559.10">
    <property type="entry name" value="Chloramphenicol acetyltransferase-like domain"/>
    <property type="match status" value="1"/>
</dbReference>
<name>A0A4R2JL04_9PSEU</name>
<dbReference type="SMART" id="SM00823">
    <property type="entry name" value="PKS_PP"/>
    <property type="match status" value="1"/>
</dbReference>
<accession>A0A4R2JL04</accession>
<dbReference type="GO" id="GO:0008610">
    <property type="term" value="P:lipid biosynthetic process"/>
    <property type="evidence" value="ECO:0007669"/>
    <property type="project" value="UniProtKB-ARBA"/>
</dbReference>
<dbReference type="GO" id="GO:0044550">
    <property type="term" value="P:secondary metabolite biosynthetic process"/>
    <property type="evidence" value="ECO:0007669"/>
    <property type="project" value="TreeGrafter"/>
</dbReference>
<gene>
    <name evidence="5" type="ORF">EV192_103266</name>
</gene>
<dbReference type="InterPro" id="IPR009081">
    <property type="entry name" value="PP-bd_ACP"/>
</dbReference>
<dbReference type="GO" id="GO:0031177">
    <property type="term" value="F:phosphopantetheine binding"/>
    <property type="evidence" value="ECO:0007669"/>
    <property type="project" value="InterPro"/>
</dbReference>
<reference evidence="5 6" key="1">
    <citation type="submission" date="2019-03" db="EMBL/GenBank/DDBJ databases">
        <title>Genomic Encyclopedia of Type Strains, Phase IV (KMG-IV): sequencing the most valuable type-strain genomes for metagenomic binning, comparative biology and taxonomic classification.</title>
        <authorList>
            <person name="Goeker M."/>
        </authorList>
    </citation>
    <scope>NUCLEOTIDE SEQUENCE [LARGE SCALE GENOMIC DNA]</scope>
    <source>
        <strain evidence="5 6">DSM 45934</strain>
    </source>
</reference>
<evidence type="ECO:0000256" key="3">
    <source>
        <dbReference type="ARBA" id="ARBA00022553"/>
    </source>
</evidence>
<proteinExistence type="predicted"/>
<dbReference type="PROSITE" id="PS00455">
    <property type="entry name" value="AMP_BINDING"/>
    <property type="match status" value="1"/>
</dbReference>
<dbReference type="PANTHER" id="PTHR45527:SF1">
    <property type="entry name" value="FATTY ACID SYNTHASE"/>
    <property type="match status" value="1"/>
</dbReference>
<dbReference type="InterPro" id="IPR045851">
    <property type="entry name" value="AMP-bd_C_sf"/>
</dbReference>
<dbReference type="InterPro" id="IPR042099">
    <property type="entry name" value="ANL_N_sf"/>
</dbReference>
<dbReference type="OrthoDB" id="2472181at2"/>
<dbReference type="Pfam" id="PF00501">
    <property type="entry name" value="AMP-binding"/>
    <property type="match status" value="1"/>
</dbReference>
<keyword evidence="3" id="KW-0597">Phosphoprotein</keyword>
<dbReference type="SUPFAM" id="SSF52777">
    <property type="entry name" value="CoA-dependent acyltransferases"/>
    <property type="match status" value="2"/>
</dbReference>
<dbReference type="InterPro" id="IPR000873">
    <property type="entry name" value="AMP-dep_synth/lig_dom"/>
</dbReference>
<sequence>MTAQMLDPASRSSVLKLTESQKGLLVVDGLVPTREIYNQVGRFDIDPSIPAETVADAVLALITVQPAIRQTFSRFPELHGVLNEPPARADLPLDVVEATPESFEDEVLASAVRIGRPPFDLEAGPCYRFSYVRRTDGGDSALLFCSHHVVCDGVSIPPVVRDLEAALTGKLVGEAVDKLRATRESSFLKELRAQDRASTDEQLGDRAKVWAEQLRDVPPLVINPKPNRPVETAFSGGRVEWHLSDADNELFRETCKRLGVSPFVLFTSIYGAAVARHGAVSTVLVGSPFMARRTIGAFDLCGFFVNTLPVTVDVDWNRTFDEHAGKVVRASVDHCRSNVDIAFTQLVAHAQPDRTTNRNPLFSCMLAMQDTVELKSGNAVRGVREPGNGTAKFDLWLGCTPIDGRWLLELEYDRELVSPAVADGLLDSIRTALRRALADGSRTIADLFTDSSGAASLRTDGYPARVPAATLTEWLSASAERHADAIAIEEPAGRMSYRELADAARKAAEGLSRAGVAAGDVVGLCVDSLSEVTIAILAILRCGAAYLPLEAGLPVDRLAYMVRQAGCRAVIGDAGELDGVAALRLADLMADGVAAPAIAAPDAGRPAYVTYTSGSTGLPKGVQMGQGPLANLSGWQISALEMGAHTRFLQYAPLGFDVSFQEIVPTLAAGGTVVSREPADRRDFPALVRRVAETRVTHIYLPVAALRPFVQSALTRKTLFPALRYLCVSGEQLMVDDETRRFFDAHPHCVLVNLYGPTETHAVTTHRLSTADSAWTAHVPIGLPLAGVAAYVADVTGHLAPAGVPGELYLGGACPADGYVNDPERSSARFVPDRFAGVYGAVMYRTGDLVMRDERGALVFLGRDDTQVKIRGYRIELGEIESAANTLPGVIQAVAAAHGEGAERELLLFLLTDNPIDDVGDRLAERLPSYMVPARIFDIEKVPTTGSGKTDRDALVELAKERMAEQNASSAVTTDYLDDLERELAEIWAGLLGVDGIPRDRPVLAYGAHSLNIFTALAQVQQQYGVAAPVVDFFRSPTIATLADLVRAGVSA</sequence>
<organism evidence="5 6">
    <name type="scientific">Actinocrispum wychmicini</name>
    <dbReference type="NCBI Taxonomy" id="1213861"/>
    <lineage>
        <taxon>Bacteria</taxon>
        <taxon>Bacillati</taxon>
        <taxon>Actinomycetota</taxon>
        <taxon>Actinomycetes</taxon>
        <taxon>Pseudonocardiales</taxon>
        <taxon>Pseudonocardiaceae</taxon>
        <taxon>Actinocrispum</taxon>
    </lineage>
</organism>
<dbReference type="NCBIfam" id="TIGR01733">
    <property type="entry name" value="AA-adenyl-dom"/>
    <property type="match status" value="1"/>
</dbReference>
<dbReference type="InterPro" id="IPR001242">
    <property type="entry name" value="Condensation_dom"/>
</dbReference>
<dbReference type="InterPro" id="IPR023213">
    <property type="entry name" value="CAT-like_dom_sf"/>
</dbReference>
<evidence type="ECO:0000256" key="1">
    <source>
        <dbReference type="ARBA" id="ARBA00001957"/>
    </source>
</evidence>
<evidence type="ECO:0000313" key="5">
    <source>
        <dbReference type="EMBL" id="TCO60691.1"/>
    </source>
</evidence>
<comment type="cofactor">
    <cofactor evidence="1">
        <name>pantetheine 4'-phosphate</name>
        <dbReference type="ChEBI" id="CHEBI:47942"/>
    </cofactor>
</comment>
<dbReference type="GO" id="GO:0005737">
    <property type="term" value="C:cytoplasm"/>
    <property type="evidence" value="ECO:0007669"/>
    <property type="project" value="TreeGrafter"/>
</dbReference>
<dbReference type="SUPFAM" id="SSF56801">
    <property type="entry name" value="Acetyl-CoA synthetase-like"/>
    <property type="match status" value="1"/>
</dbReference>
<keyword evidence="2" id="KW-0596">Phosphopantetheine</keyword>
<dbReference type="SUPFAM" id="SSF47336">
    <property type="entry name" value="ACP-like"/>
    <property type="match status" value="1"/>
</dbReference>
<dbReference type="Pfam" id="PF00668">
    <property type="entry name" value="Condensation"/>
    <property type="match status" value="1"/>
</dbReference>
<comment type="caution">
    <text evidence="5">The sequence shown here is derived from an EMBL/GenBank/DDBJ whole genome shotgun (WGS) entry which is preliminary data.</text>
</comment>
<evidence type="ECO:0000256" key="2">
    <source>
        <dbReference type="ARBA" id="ARBA00022450"/>
    </source>
</evidence>
<dbReference type="Gene3D" id="1.10.1200.10">
    <property type="entry name" value="ACP-like"/>
    <property type="match status" value="1"/>
</dbReference>
<dbReference type="InterPro" id="IPR020806">
    <property type="entry name" value="PKS_PP-bd"/>
</dbReference>
<dbReference type="Gene3D" id="3.40.50.12780">
    <property type="entry name" value="N-terminal domain of ligase-like"/>
    <property type="match status" value="1"/>
</dbReference>
<dbReference type="Gene3D" id="3.30.300.30">
    <property type="match status" value="1"/>
</dbReference>
<dbReference type="CDD" id="cd05930">
    <property type="entry name" value="A_NRPS"/>
    <property type="match status" value="1"/>
</dbReference>
<keyword evidence="6" id="KW-1185">Reference proteome</keyword>
<dbReference type="InterPro" id="IPR036736">
    <property type="entry name" value="ACP-like_sf"/>
</dbReference>
<dbReference type="InterPro" id="IPR010071">
    <property type="entry name" value="AA_adenyl_dom"/>
</dbReference>
<dbReference type="EMBL" id="SLWS01000003">
    <property type="protein sequence ID" value="TCO60691.1"/>
    <property type="molecule type" value="Genomic_DNA"/>
</dbReference>
<dbReference type="PROSITE" id="PS50075">
    <property type="entry name" value="CARRIER"/>
    <property type="match status" value="1"/>
</dbReference>
<dbReference type="Proteomes" id="UP000295680">
    <property type="component" value="Unassembled WGS sequence"/>
</dbReference>
<dbReference type="RefSeq" id="WP_132115859.1">
    <property type="nucleotide sequence ID" value="NZ_SLWS01000003.1"/>
</dbReference>
<dbReference type="PANTHER" id="PTHR45527">
    <property type="entry name" value="NONRIBOSOMAL PEPTIDE SYNTHETASE"/>
    <property type="match status" value="1"/>
</dbReference>
<dbReference type="GO" id="GO:0043041">
    <property type="term" value="P:amino acid activation for nonribosomal peptide biosynthetic process"/>
    <property type="evidence" value="ECO:0007669"/>
    <property type="project" value="TreeGrafter"/>
</dbReference>
<evidence type="ECO:0000313" key="6">
    <source>
        <dbReference type="Proteomes" id="UP000295680"/>
    </source>
</evidence>
<feature type="domain" description="Carrier" evidence="4">
    <location>
        <begin position="975"/>
        <end position="1050"/>
    </location>
</feature>